<dbReference type="Pfam" id="PF00300">
    <property type="entry name" value="His_Phos_1"/>
    <property type="match status" value="1"/>
</dbReference>
<dbReference type="InterPro" id="IPR029033">
    <property type="entry name" value="His_PPase_superfam"/>
</dbReference>
<evidence type="ECO:0000313" key="3">
    <source>
        <dbReference type="EMBL" id="KRM23864.1"/>
    </source>
</evidence>
<dbReference type="SMART" id="SM00855">
    <property type="entry name" value="PGAM"/>
    <property type="match status" value="1"/>
</dbReference>
<evidence type="ECO:0000256" key="1">
    <source>
        <dbReference type="PIRSR" id="PIRSR613078-1"/>
    </source>
</evidence>
<accession>A0AA89I1C6</accession>
<dbReference type="CDD" id="cd07067">
    <property type="entry name" value="HP_PGM_like"/>
    <property type="match status" value="1"/>
</dbReference>
<feature type="active site" description="Proton donor/acceptor" evidence="1">
    <location>
        <position position="85"/>
    </location>
</feature>
<protein>
    <submittedName>
        <fullName evidence="3">Phosphoglycerate mutase family protein</fullName>
    </submittedName>
</protein>
<dbReference type="InterPro" id="IPR013078">
    <property type="entry name" value="His_Pase_superF_clade-1"/>
</dbReference>
<evidence type="ECO:0000313" key="4">
    <source>
        <dbReference type="Proteomes" id="UP000050823"/>
    </source>
</evidence>
<dbReference type="AlphaFoldDB" id="A0AA89I1C6"/>
<dbReference type="GO" id="GO:0005524">
    <property type="term" value="F:ATP binding"/>
    <property type="evidence" value="ECO:0007669"/>
    <property type="project" value="InterPro"/>
</dbReference>
<organism evidence="3 4">
    <name type="scientific">Latilactobacillus graminis DSM 20719</name>
    <dbReference type="NCBI Taxonomy" id="1423752"/>
    <lineage>
        <taxon>Bacteria</taxon>
        <taxon>Bacillati</taxon>
        <taxon>Bacillota</taxon>
        <taxon>Bacilli</taxon>
        <taxon>Lactobacillales</taxon>
        <taxon>Lactobacillaceae</taxon>
        <taxon>Latilactobacillus</taxon>
    </lineage>
</organism>
<proteinExistence type="predicted"/>
<dbReference type="PRINTS" id="PR00991">
    <property type="entry name" value="6PFRUCTKNASE"/>
</dbReference>
<dbReference type="GO" id="GO:0005737">
    <property type="term" value="C:cytoplasm"/>
    <property type="evidence" value="ECO:0007669"/>
    <property type="project" value="TreeGrafter"/>
</dbReference>
<dbReference type="EMBL" id="AYZB01000006">
    <property type="protein sequence ID" value="KRM23864.1"/>
    <property type="molecule type" value="Genomic_DNA"/>
</dbReference>
<comment type="caution">
    <text evidence="3">The sequence shown here is derived from an EMBL/GenBank/DDBJ whole genome shotgun (WGS) entry which is preliminary data.</text>
</comment>
<dbReference type="InterPro" id="IPR003094">
    <property type="entry name" value="6Pfruct_kin"/>
</dbReference>
<dbReference type="Gene3D" id="3.40.50.1240">
    <property type="entry name" value="Phosphoglycerate mutase-like"/>
    <property type="match status" value="1"/>
</dbReference>
<sequence>MTTLYFIRHGKTEWNLEGRYQGARGDSPLLTSSYVEIEELAHFLKPIHFDHLYTSPLKRTQVTSVALKRDLGQDFPITVVEALHEFNLGLMEGMRFTEVEKQYPAIVKAFRESPADYDPTEIKGETFEQVIARTTQAIDTIVKAAQPNAHILIVSHGAAMVAMMQSLLKTPLAQVRKDGGVTNSSVTTMTTNDQGASFNLIKWNDTHFLSKQLSATDTI</sequence>
<name>A0AA89I1C6_9LACO</name>
<evidence type="ECO:0000256" key="2">
    <source>
        <dbReference type="PIRSR" id="PIRSR613078-2"/>
    </source>
</evidence>
<dbReference type="SUPFAM" id="SSF53254">
    <property type="entry name" value="Phosphoglycerate mutase-like"/>
    <property type="match status" value="1"/>
</dbReference>
<dbReference type="InterPro" id="IPR050275">
    <property type="entry name" value="PGM_Phosphatase"/>
</dbReference>
<dbReference type="PANTHER" id="PTHR48100:SF1">
    <property type="entry name" value="HISTIDINE PHOSPHATASE FAMILY PROTEIN-RELATED"/>
    <property type="match status" value="1"/>
</dbReference>
<dbReference type="PANTHER" id="PTHR48100">
    <property type="entry name" value="BROAD-SPECIFICITY PHOSPHATASE YOR283W-RELATED"/>
    <property type="match status" value="1"/>
</dbReference>
<dbReference type="RefSeq" id="WP_057907915.1">
    <property type="nucleotide sequence ID" value="NZ_AYZB01000006.1"/>
</dbReference>
<reference evidence="3 4" key="1">
    <citation type="journal article" date="2015" name="Genome Announc.">
        <title>Expanding the biotechnology potential of lactobacilli through comparative genomics of 213 strains and associated genera.</title>
        <authorList>
            <person name="Sun Z."/>
            <person name="Harris H.M."/>
            <person name="McCann A."/>
            <person name="Guo C."/>
            <person name="Argimon S."/>
            <person name="Zhang W."/>
            <person name="Yang X."/>
            <person name="Jeffery I.B."/>
            <person name="Cooney J.C."/>
            <person name="Kagawa T.F."/>
            <person name="Liu W."/>
            <person name="Song Y."/>
            <person name="Salvetti E."/>
            <person name="Wrobel A."/>
            <person name="Rasinkangas P."/>
            <person name="Parkhill J."/>
            <person name="Rea M.C."/>
            <person name="O'Sullivan O."/>
            <person name="Ritari J."/>
            <person name="Douillard F.P."/>
            <person name="Paul Ross R."/>
            <person name="Yang R."/>
            <person name="Briner A.E."/>
            <person name="Felis G.E."/>
            <person name="de Vos W.M."/>
            <person name="Barrangou R."/>
            <person name="Klaenhammer T.R."/>
            <person name="Caufield P.W."/>
            <person name="Cui Y."/>
            <person name="Zhang H."/>
            <person name="O'Toole P.W."/>
        </authorList>
    </citation>
    <scope>NUCLEOTIDE SEQUENCE [LARGE SCALE GENOMIC DNA]</scope>
    <source>
        <strain evidence="3 4">DSM 20719</strain>
    </source>
</reference>
<dbReference type="Proteomes" id="UP000050823">
    <property type="component" value="Unassembled WGS sequence"/>
</dbReference>
<dbReference type="PIRSF" id="PIRSF000709">
    <property type="entry name" value="6PFK_2-Ptase"/>
    <property type="match status" value="1"/>
</dbReference>
<dbReference type="GO" id="GO:0016791">
    <property type="term" value="F:phosphatase activity"/>
    <property type="evidence" value="ECO:0007669"/>
    <property type="project" value="TreeGrafter"/>
</dbReference>
<gene>
    <name evidence="3" type="ORF">FC90_GL001384</name>
</gene>
<feature type="active site" description="Tele-phosphohistidine intermediate" evidence="1">
    <location>
        <position position="9"/>
    </location>
</feature>
<feature type="binding site" evidence="2">
    <location>
        <position position="59"/>
    </location>
    <ligand>
        <name>substrate</name>
    </ligand>
</feature>
<dbReference type="GO" id="GO:0006003">
    <property type="term" value="P:fructose 2,6-bisphosphate metabolic process"/>
    <property type="evidence" value="ECO:0007669"/>
    <property type="project" value="InterPro"/>
</dbReference>
<feature type="binding site" evidence="2">
    <location>
        <begin position="8"/>
        <end position="15"/>
    </location>
    <ligand>
        <name>substrate</name>
    </ligand>
</feature>